<proteinExistence type="predicted"/>
<dbReference type="SUPFAM" id="SSF55166">
    <property type="entry name" value="Hedgehog/DD-peptidase"/>
    <property type="match status" value="1"/>
</dbReference>
<dbReference type="GO" id="GO:0007224">
    <property type="term" value="P:smoothened signaling pathway"/>
    <property type="evidence" value="ECO:0007669"/>
    <property type="project" value="TreeGrafter"/>
</dbReference>
<feature type="domain" description="Hedgehog N-terminal signalling" evidence="2">
    <location>
        <begin position="20"/>
        <end position="102"/>
    </location>
</feature>
<dbReference type="PANTHER" id="PTHR11889">
    <property type="entry name" value="HEDGEHOG"/>
    <property type="match status" value="1"/>
</dbReference>
<dbReference type="Pfam" id="PF01085">
    <property type="entry name" value="HH_signal"/>
    <property type="match status" value="1"/>
</dbReference>
<evidence type="ECO:0000256" key="1">
    <source>
        <dbReference type="SAM" id="SignalP"/>
    </source>
</evidence>
<gene>
    <name evidence="3" type="ORF">BDFB_007920</name>
</gene>
<dbReference type="Gene3D" id="3.30.1380.10">
    <property type="match status" value="1"/>
</dbReference>
<evidence type="ECO:0000313" key="4">
    <source>
        <dbReference type="Proteomes" id="UP000292052"/>
    </source>
</evidence>
<dbReference type="Proteomes" id="UP000292052">
    <property type="component" value="Unassembled WGS sequence"/>
</dbReference>
<dbReference type="EMBL" id="QDEB01082036">
    <property type="protein sequence ID" value="RZC34210.1"/>
    <property type="molecule type" value="Genomic_DNA"/>
</dbReference>
<dbReference type="GO" id="GO:0005615">
    <property type="term" value="C:extracellular space"/>
    <property type="evidence" value="ECO:0007669"/>
    <property type="project" value="TreeGrafter"/>
</dbReference>
<dbReference type="GO" id="GO:0005113">
    <property type="term" value="F:patched binding"/>
    <property type="evidence" value="ECO:0007669"/>
    <property type="project" value="TreeGrafter"/>
</dbReference>
<accession>A0A482VNB0</accession>
<sequence length="132" mass="14783">MRWRASAALLLALVLGALACGPGRGVGRRKGPRKLTPLVFKQHVPNVPENTLAASGLTEGRIGRNDSRFKDLVPNYNQDIIFKDEEGTGADRLMTQVTRAPVRTRKTKLTTFSSTHFDFQLLFAYLQWDKNL</sequence>
<keyword evidence="4" id="KW-1185">Reference proteome</keyword>
<dbReference type="OrthoDB" id="5212at2759"/>
<dbReference type="GO" id="GO:0010468">
    <property type="term" value="P:regulation of gene expression"/>
    <property type="evidence" value="ECO:0007669"/>
    <property type="project" value="TreeGrafter"/>
</dbReference>
<dbReference type="PROSITE" id="PS51257">
    <property type="entry name" value="PROKAR_LIPOPROTEIN"/>
    <property type="match status" value="1"/>
</dbReference>
<organism evidence="3 4">
    <name type="scientific">Asbolus verrucosus</name>
    <name type="common">Desert ironclad beetle</name>
    <dbReference type="NCBI Taxonomy" id="1661398"/>
    <lineage>
        <taxon>Eukaryota</taxon>
        <taxon>Metazoa</taxon>
        <taxon>Ecdysozoa</taxon>
        <taxon>Arthropoda</taxon>
        <taxon>Hexapoda</taxon>
        <taxon>Insecta</taxon>
        <taxon>Pterygota</taxon>
        <taxon>Neoptera</taxon>
        <taxon>Endopterygota</taxon>
        <taxon>Coleoptera</taxon>
        <taxon>Polyphaga</taxon>
        <taxon>Cucujiformia</taxon>
        <taxon>Tenebrionidae</taxon>
        <taxon>Pimeliinae</taxon>
        <taxon>Asbolus</taxon>
    </lineage>
</organism>
<dbReference type="AlphaFoldDB" id="A0A482VNB0"/>
<dbReference type="GO" id="GO:0001708">
    <property type="term" value="P:cell fate specification"/>
    <property type="evidence" value="ECO:0007669"/>
    <property type="project" value="TreeGrafter"/>
</dbReference>
<dbReference type="InterPro" id="IPR009045">
    <property type="entry name" value="Zn_M74/Hedgehog-like"/>
</dbReference>
<evidence type="ECO:0000313" key="3">
    <source>
        <dbReference type="EMBL" id="RZC34210.1"/>
    </source>
</evidence>
<dbReference type="PANTHER" id="PTHR11889:SF31">
    <property type="entry name" value="PROTEIN HEDGEHOG"/>
    <property type="match status" value="1"/>
</dbReference>
<dbReference type="InterPro" id="IPR000320">
    <property type="entry name" value="Hedgehog_signalling_dom"/>
</dbReference>
<dbReference type="GO" id="GO:0005509">
    <property type="term" value="F:calcium ion binding"/>
    <property type="evidence" value="ECO:0007669"/>
    <property type="project" value="TreeGrafter"/>
</dbReference>
<dbReference type="InterPro" id="IPR050387">
    <property type="entry name" value="Hedgehog_Signaling"/>
</dbReference>
<dbReference type="GO" id="GO:0007267">
    <property type="term" value="P:cell-cell signaling"/>
    <property type="evidence" value="ECO:0007669"/>
    <property type="project" value="InterPro"/>
</dbReference>
<reference evidence="3 4" key="1">
    <citation type="submission" date="2017-03" db="EMBL/GenBank/DDBJ databases">
        <title>Genome of the blue death feigning beetle - Asbolus verrucosus.</title>
        <authorList>
            <person name="Rider S.D."/>
        </authorList>
    </citation>
    <scope>NUCLEOTIDE SEQUENCE [LARGE SCALE GENOMIC DNA]</scope>
    <source>
        <strain evidence="3">Butters</strain>
        <tissue evidence="3">Head and leg muscle</tissue>
    </source>
</reference>
<dbReference type="STRING" id="1661398.A0A482VNB0"/>
<protein>
    <submittedName>
        <fullName evidence="3">HH signal domain containing protein</fullName>
    </submittedName>
</protein>
<keyword evidence="1" id="KW-0732">Signal</keyword>
<feature type="chain" id="PRO_5019742932" evidence="1">
    <location>
        <begin position="20"/>
        <end position="132"/>
    </location>
</feature>
<comment type="caution">
    <text evidence="3">The sequence shown here is derived from an EMBL/GenBank/DDBJ whole genome shotgun (WGS) entry which is preliminary data.</text>
</comment>
<evidence type="ECO:0000259" key="2">
    <source>
        <dbReference type="Pfam" id="PF01085"/>
    </source>
</evidence>
<feature type="signal peptide" evidence="1">
    <location>
        <begin position="1"/>
        <end position="19"/>
    </location>
</feature>
<name>A0A482VNB0_ASBVE</name>